<dbReference type="Gene3D" id="3.20.80.10">
    <property type="entry name" value="Regulatory factor, effector binding domain"/>
    <property type="match status" value="1"/>
</dbReference>
<dbReference type="InterPro" id="IPR009057">
    <property type="entry name" value="Homeodomain-like_sf"/>
</dbReference>
<evidence type="ECO:0000256" key="3">
    <source>
        <dbReference type="ARBA" id="ARBA00023163"/>
    </source>
</evidence>
<dbReference type="Pfam" id="PF06445">
    <property type="entry name" value="GyrI-like"/>
    <property type="match status" value="1"/>
</dbReference>
<keyword evidence="6" id="KW-1185">Reference proteome</keyword>
<dbReference type="AlphaFoldDB" id="A0A9X3UMH6"/>
<organism evidence="5 6">
    <name type="scientific">Hoeflea prorocentri</name>
    <dbReference type="NCBI Taxonomy" id="1922333"/>
    <lineage>
        <taxon>Bacteria</taxon>
        <taxon>Pseudomonadati</taxon>
        <taxon>Pseudomonadota</taxon>
        <taxon>Alphaproteobacteria</taxon>
        <taxon>Hyphomicrobiales</taxon>
        <taxon>Rhizobiaceae</taxon>
        <taxon>Hoeflea</taxon>
    </lineage>
</organism>
<dbReference type="InterPro" id="IPR018060">
    <property type="entry name" value="HTH_AraC"/>
</dbReference>
<evidence type="ECO:0000259" key="4">
    <source>
        <dbReference type="PROSITE" id="PS01124"/>
    </source>
</evidence>
<dbReference type="PANTHER" id="PTHR40055">
    <property type="entry name" value="TRANSCRIPTIONAL REGULATOR YGIV-RELATED"/>
    <property type="match status" value="1"/>
</dbReference>
<dbReference type="EMBL" id="JAPJZI010000002">
    <property type="protein sequence ID" value="MDA5401375.1"/>
    <property type="molecule type" value="Genomic_DNA"/>
</dbReference>
<dbReference type="InterPro" id="IPR018062">
    <property type="entry name" value="HTH_AraC-typ_CS"/>
</dbReference>
<dbReference type="SMART" id="SM00871">
    <property type="entry name" value="AraC_E_bind"/>
    <property type="match status" value="1"/>
</dbReference>
<dbReference type="GO" id="GO:0003700">
    <property type="term" value="F:DNA-binding transcription factor activity"/>
    <property type="evidence" value="ECO:0007669"/>
    <property type="project" value="InterPro"/>
</dbReference>
<dbReference type="InterPro" id="IPR029442">
    <property type="entry name" value="GyrI-like"/>
</dbReference>
<name>A0A9X3UMH6_9HYPH</name>
<keyword evidence="1" id="KW-0805">Transcription regulation</keyword>
<keyword evidence="2" id="KW-0238">DNA-binding</keyword>
<protein>
    <submittedName>
        <fullName evidence="5">AraC family transcriptional regulator</fullName>
    </submittedName>
</protein>
<dbReference type="SUPFAM" id="SSF55136">
    <property type="entry name" value="Probable bacterial effector-binding domain"/>
    <property type="match status" value="1"/>
</dbReference>
<dbReference type="PROSITE" id="PS00041">
    <property type="entry name" value="HTH_ARAC_FAMILY_1"/>
    <property type="match status" value="1"/>
</dbReference>
<keyword evidence="3" id="KW-0804">Transcription</keyword>
<comment type="caution">
    <text evidence="5">The sequence shown here is derived from an EMBL/GenBank/DDBJ whole genome shotgun (WGS) entry which is preliminary data.</text>
</comment>
<dbReference type="RefSeq" id="WP_267993364.1">
    <property type="nucleotide sequence ID" value="NZ_JAPJZI010000002.1"/>
</dbReference>
<gene>
    <name evidence="5" type="ORF">OQ273_22570</name>
</gene>
<dbReference type="Proteomes" id="UP001151234">
    <property type="component" value="Unassembled WGS sequence"/>
</dbReference>
<dbReference type="InterPro" id="IPR010499">
    <property type="entry name" value="AraC_E-bd"/>
</dbReference>
<reference evidence="5" key="1">
    <citation type="submission" date="2022-11" db="EMBL/GenBank/DDBJ databases">
        <title>Draft genome sequence of Hoeflea poritis E7-10 and Hoeflea prorocentri PM5-8, separated from scleractinian coral Porites lutea and marine dinoflagellate.</title>
        <authorList>
            <person name="Zhang G."/>
            <person name="Wei Q."/>
            <person name="Cai L."/>
        </authorList>
    </citation>
    <scope>NUCLEOTIDE SEQUENCE</scope>
    <source>
        <strain evidence="5">PM5-8</strain>
    </source>
</reference>
<evidence type="ECO:0000313" key="5">
    <source>
        <dbReference type="EMBL" id="MDA5401375.1"/>
    </source>
</evidence>
<dbReference type="InterPro" id="IPR050908">
    <property type="entry name" value="SmbC-like"/>
</dbReference>
<evidence type="ECO:0000256" key="1">
    <source>
        <dbReference type="ARBA" id="ARBA00023015"/>
    </source>
</evidence>
<dbReference type="GO" id="GO:0043565">
    <property type="term" value="F:sequence-specific DNA binding"/>
    <property type="evidence" value="ECO:0007669"/>
    <property type="project" value="InterPro"/>
</dbReference>
<dbReference type="InterPro" id="IPR011256">
    <property type="entry name" value="Reg_factor_effector_dom_sf"/>
</dbReference>
<accession>A0A9X3UMH6</accession>
<proteinExistence type="predicted"/>
<dbReference type="PRINTS" id="PR00032">
    <property type="entry name" value="HTHARAC"/>
</dbReference>
<evidence type="ECO:0000313" key="6">
    <source>
        <dbReference type="Proteomes" id="UP001151234"/>
    </source>
</evidence>
<dbReference type="Pfam" id="PF12833">
    <property type="entry name" value="HTH_18"/>
    <property type="match status" value="1"/>
</dbReference>
<evidence type="ECO:0000256" key="2">
    <source>
        <dbReference type="ARBA" id="ARBA00023125"/>
    </source>
</evidence>
<dbReference type="PANTHER" id="PTHR40055:SF1">
    <property type="entry name" value="TRANSCRIPTIONAL REGULATOR YGIV-RELATED"/>
    <property type="match status" value="1"/>
</dbReference>
<sequence>MSNDYEKRIMRVLRHIHDNPAGDLSLDALADVAAMSRFHWHRIFNAMTGETCAQAARRLRLHRAALWLIGKDWPVSAIAAKVGYPNVKSFTRAFQDQYGVSPRSFRKDGFSSLTKPARSKGENKVFDVEVKKAENQHLAALHHHGPYTGIGAQFQKLGAFAPQLGSNIRGVAAVYYDDPSLVAEADLKSCAGFLVADNTDLPKGLDDVTLKAGDYAILTYKGPYEDIRVAYDHLFGRWLPESGREPADSPCYEVYLNNPAETKPEDLLTEIYLPLAA</sequence>
<dbReference type="PROSITE" id="PS01124">
    <property type="entry name" value="HTH_ARAC_FAMILY_2"/>
    <property type="match status" value="1"/>
</dbReference>
<dbReference type="Gene3D" id="1.10.10.60">
    <property type="entry name" value="Homeodomain-like"/>
    <property type="match status" value="2"/>
</dbReference>
<dbReference type="InterPro" id="IPR020449">
    <property type="entry name" value="Tscrpt_reg_AraC-type_HTH"/>
</dbReference>
<dbReference type="SUPFAM" id="SSF46689">
    <property type="entry name" value="Homeodomain-like"/>
    <property type="match status" value="2"/>
</dbReference>
<dbReference type="SMART" id="SM00342">
    <property type="entry name" value="HTH_ARAC"/>
    <property type="match status" value="1"/>
</dbReference>
<feature type="domain" description="HTH araC/xylS-type" evidence="4">
    <location>
        <begin position="10"/>
        <end position="108"/>
    </location>
</feature>